<dbReference type="AlphaFoldDB" id="A0A0E1S3G5"/>
<feature type="compositionally biased region" description="Low complexity" evidence="1">
    <location>
        <begin position="50"/>
        <end position="63"/>
    </location>
</feature>
<dbReference type="SUPFAM" id="SSF46689">
    <property type="entry name" value="Homeodomain-like"/>
    <property type="match status" value="1"/>
</dbReference>
<dbReference type="GeneID" id="4563688"/>
<dbReference type="RefSeq" id="XP_001245259.2">
    <property type="nucleotide sequence ID" value="XM_001245258.2"/>
</dbReference>
<dbReference type="KEGG" id="cim:CIMG_04700"/>
<sequence>MNPLRTSTPTVPHGLNPWQGHGSQSCPVPSHIATYPSRLSGAERQPVALPSSPMTPTSTSGPWSPRDDEILLAARAQAQGWNQIQRDHFPSKSANACRKRYERLIAKRRGSDWNDERIDRLANQYMQMREQTWRPLADAVGENWEDVEKLCLERGARTLLPTLGQRELRREHADREGRGGSHDSHDEERLSIHNLLQ</sequence>
<feature type="compositionally biased region" description="Basic and acidic residues" evidence="1">
    <location>
        <begin position="168"/>
        <end position="191"/>
    </location>
</feature>
<evidence type="ECO:0000313" key="4">
    <source>
        <dbReference type="Proteomes" id="UP000001261"/>
    </source>
</evidence>
<dbReference type="OrthoDB" id="4151352at2759"/>
<gene>
    <name evidence="3" type="ORF">CIMG_04700</name>
</gene>
<reference evidence="4" key="2">
    <citation type="journal article" date="2010" name="Genome Res.">
        <title>Population genomic sequencing of Coccidioides fungi reveals recent hybridization and transposon control.</title>
        <authorList>
            <person name="Neafsey D.E."/>
            <person name="Barker B.M."/>
            <person name="Sharpton T.J."/>
            <person name="Stajich J.E."/>
            <person name="Park D.J."/>
            <person name="Whiston E."/>
            <person name="Hung C.-Y."/>
            <person name="McMahan C."/>
            <person name="White J."/>
            <person name="Sykes S."/>
            <person name="Heiman D."/>
            <person name="Young S."/>
            <person name="Zeng Q."/>
            <person name="Abouelleil A."/>
            <person name="Aftuck L."/>
            <person name="Bessette D."/>
            <person name="Brown A."/>
            <person name="FitzGerald M."/>
            <person name="Lui A."/>
            <person name="Macdonald J.P."/>
            <person name="Priest M."/>
            <person name="Orbach M.J."/>
            <person name="Galgiani J.N."/>
            <person name="Kirkland T.N."/>
            <person name="Cole G.T."/>
            <person name="Birren B.W."/>
            <person name="Henn M.R."/>
            <person name="Taylor J.W."/>
            <person name="Rounsley S.D."/>
        </authorList>
    </citation>
    <scope>GENOME REANNOTATION</scope>
    <source>
        <strain evidence="4">RS</strain>
    </source>
</reference>
<dbReference type="EMBL" id="GG704914">
    <property type="protein sequence ID" value="EAS33676.2"/>
    <property type="molecule type" value="Genomic_DNA"/>
</dbReference>
<feature type="region of interest" description="Disordered" evidence="1">
    <location>
        <begin position="1"/>
        <end position="63"/>
    </location>
</feature>
<accession>A0A0E1S3G5</accession>
<reference evidence="4" key="1">
    <citation type="journal article" date="2009" name="Genome Res.">
        <title>Comparative genomic analyses of the human fungal pathogens Coccidioides and their relatives.</title>
        <authorList>
            <person name="Sharpton T.J."/>
            <person name="Stajich J.E."/>
            <person name="Rounsley S.D."/>
            <person name="Gardner M.J."/>
            <person name="Wortman J.R."/>
            <person name="Jordar V.S."/>
            <person name="Maiti R."/>
            <person name="Kodira C.D."/>
            <person name="Neafsey D.E."/>
            <person name="Zeng Q."/>
            <person name="Hung C.-Y."/>
            <person name="McMahan C."/>
            <person name="Muszewska A."/>
            <person name="Grynberg M."/>
            <person name="Mandel M.A."/>
            <person name="Kellner E.M."/>
            <person name="Barker B.M."/>
            <person name="Galgiani J.N."/>
            <person name="Orbach M.J."/>
            <person name="Kirkland T.N."/>
            <person name="Cole G.T."/>
            <person name="Henn M.R."/>
            <person name="Birren B.W."/>
            <person name="Taylor J.W."/>
        </authorList>
    </citation>
    <scope>NUCLEOTIDE SEQUENCE [LARGE SCALE GENOMIC DNA]</scope>
    <source>
        <strain evidence="4">RS</strain>
    </source>
</reference>
<feature type="compositionally biased region" description="Polar residues" evidence="1">
    <location>
        <begin position="1"/>
        <end position="10"/>
    </location>
</feature>
<protein>
    <recommendedName>
        <fullName evidence="2">Myb-like domain-containing protein</fullName>
    </recommendedName>
</protein>
<feature type="region of interest" description="Disordered" evidence="1">
    <location>
        <begin position="168"/>
        <end position="197"/>
    </location>
</feature>
<dbReference type="PROSITE" id="PS50090">
    <property type="entry name" value="MYB_LIKE"/>
    <property type="match status" value="1"/>
</dbReference>
<dbReference type="InParanoid" id="A0A0E1S3G5"/>
<dbReference type="Pfam" id="PF13921">
    <property type="entry name" value="Myb_DNA-bind_6"/>
    <property type="match status" value="1"/>
</dbReference>
<dbReference type="CDD" id="cd00167">
    <property type="entry name" value="SANT"/>
    <property type="match status" value="1"/>
</dbReference>
<dbReference type="InterPro" id="IPR009057">
    <property type="entry name" value="Homeodomain-like_sf"/>
</dbReference>
<evidence type="ECO:0000313" key="3">
    <source>
        <dbReference type="EMBL" id="EAS33676.2"/>
    </source>
</evidence>
<dbReference type="VEuPathDB" id="FungiDB:CIMG_04700"/>
<dbReference type="Gene3D" id="1.10.10.60">
    <property type="entry name" value="Homeodomain-like"/>
    <property type="match status" value="1"/>
</dbReference>
<dbReference type="OMA" id="AMNTSRM"/>
<dbReference type="InterPro" id="IPR001005">
    <property type="entry name" value="SANT/Myb"/>
</dbReference>
<name>A0A0E1S3G5_COCIM</name>
<organism evidence="3 4">
    <name type="scientific">Coccidioides immitis (strain RS)</name>
    <name type="common">Valley fever fungus</name>
    <dbReference type="NCBI Taxonomy" id="246410"/>
    <lineage>
        <taxon>Eukaryota</taxon>
        <taxon>Fungi</taxon>
        <taxon>Dikarya</taxon>
        <taxon>Ascomycota</taxon>
        <taxon>Pezizomycotina</taxon>
        <taxon>Eurotiomycetes</taxon>
        <taxon>Eurotiomycetidae</taxon>
        <taxon>Onygenales</taxon>
        <taxon>Onygenaceae</taxon>
        <taxon>Coccidioides</taxon>
    </lineage>
</organism>
<dbReference type="STRING" id="246410.A0A0E1S3G5"/>
<keyword evidence="4" id="KW-1185">Reference proteome</keyword>
<proteinExistence type="predicted"/>
<dbReference type="PROSITE" id="PS51257">
    <property type="entry name" value="PROKAR_LIPOPROTEIN"/>
    <property type="match status" value="1"/>
</dbReference>
<feature type="domain" description="Myb-like" evidence="2">
    <location>
        <begin position="55"/>
        <end position="105"/>
    </location>
</feature>
<evidence type="ECO:0000259" key="2">
    <source>
        <dbReference type="PROSITE" id="PS50090"/>
    </source>
</evidence>
<dbReference type="Proteomes" id="UP000001261">
    <property type="component" value="Unassembled WGS sequence"/>
</dbReference>
<evidence type="ECO:0000256" key="1">
    <source>
        <dbReference type="SAM" id="MobiDB-lite"/>
    </source>
</evidence>